<gene>
    <name evidence="4" type="ORF">X943_002160</name>
</gene>
<evidence type="ECO:0000313" key="5">
    <source>
        <dbReference type="Proteomes" id="UP001195914"/>
    </source>
</evidence>
<dbReference type="AlphaFoldDB" id="A0AAD9LE30"/>
<sequence length="967" mass="108056">MAPRFTSFKSVWNKVMLHNDIENTVSPEKSIAPKRNRLSLSNSNSALASSFPPPSNKSVSKRGNTRTNKEAPDDALESHKEGDLSSNDATAVNSFDDEDGGFHTSRSTNIGGNVASVRSVKGPLVPGIDVNQAVWEEEHLQTSKECGDVAAGPILASSSKSSGIKDDICFDGDDELESGLMRVLIFTDTHLGYKESDAIRSNDAFNTFEEVLFLAKHLRVDAIFHSGDLFDDTHPSRNVMYRTMELLTRYCNIGQSEGSSEVLHVKIPKNARRNEEKRAMLLNDLNMVASNERRIPFFVIHGNHDNPSSITDLSPIDLLDVANLITYIGAVSDLNCIECRPILLNKGQIKIALYGLGWVKDESLYKAFKANRVNFIPPPEPHEWYNVLLFHQNRYARRGKSSGDYISEEVLPDWLDLVIWGHEHECLKVPQQSMNRSFQVLQLGSTVQTSMSAAEMAPKHCCLMEINMDQVSFYPISLETARHLHYSDLSLVQLGLQQGSEKEIYGKLTNMVETIIGGIKKRPKTALRASELAKIVMRPNCTFKLQSAIDDAESLPLIRLRVDHTGFESINPRTFGNIFKGRLANPSDILRFWQKQQPRNADVDPIVAGSTPEAAQANRKNVKNTVFSAIEKNCRLKLLIEHELNAAVQNFAVGLETQAISDHVRRSVEELQSVLINEMASHSGDQLCEDVYNQLIERSVLAKSQAARTAAGMHSTPTKDEYRNARGLEEPPISQIRSSGSPYIISPEDRRLPISDSKGVVTDYILNTSRSPRVMGGEQILYSTREEHDNAFQLPIINDKRLYPSNAADIDLPKRTCIQASPQNDNFSCVVEQRNPLGLLSHLTKRNTYEHVKPDAVDEQPLKLSDFDEEILPLSNKETPRSGDVLRQLPSDSLTCVNPLSDRKTFQWIGRDAKSHIAKKPTPEMAQLSQSGRNKSHSQDDLQQGSSQLSCSQGFKNTLISMFFRKK</sequence>
<dbReference type="Gene3D" id="3.60.21.10">
    <property type="match status" value="1"/>
</dbReference>
<evidence type="ECO:0000259" key="3">
    <source>
        <dbReference type="SMART" id="SM01347"/>
    </source>
</evidence>
<organism evidence="4 5">
    <name type="scientific">Babesia divergens</name>
    <dbReference type="NCBI Taxonomy" id="32595"/>
    <lineage>
        <taxon>Eukaryota</taxon>
        <taxon>Sar</taxon>
        <taxon>Alveolata</taxon>
        <taxon>Apicomplexa</taxon>
        <taxon>Aconoidasida</taxon>
        <taxon>Piroplasmida</taxon>
        <taxon>Babesiidae</taxon>
        <taxon>Babesia</taxon>
    </lineage>
</organism>
<name>A0AAD9LE30_BABDI</name>
<dbReference type="GO" id="GO:0042138">
    <property type="term" value="P:meiotic DNA double-strand break formation"/>
    <property type="evidence" value="ECO:0007669"/>
    <property type="project" value="TreeGrafter"/>
</dbReference>
<dbReference type="GO" id="GO:0007095">
    <property type="term" value="P:mitotic G2 DNA damage checkpoint signaling"/>
    <property type="evidence" value="ECO:0007669"/>
    <property type="project" value="TreeGrafter"/>
</dbReference>
<dbReference type="Proteomes" id="UP001195914">
    <property type="component" value="Unassembled WGS sequence"/>
</dbReference>
<dbReference type="InterPro" id="IPR007281">
    <property type="entry name" value="Mre11_DNA-bd"/>
</dbReference>
<dbReference type="SMART" id="SM01347">
    <property type="entry name" value="Mre11_DNA_bind"/>
    <property type="match status" value="1"/>
</dbReference>
<feature type="compositionally biased region" description="Low complexity" evidence="2">
    <location>
        <begin position="38"/>
        <end position="50"/>
    </location>
</feature>
<dbReference type="GO" id="GO:0006303">
    <property type="term" value="P:double-strand break repair via nonhomologous end joining"/>
    <property type="evidence" value="ECO:0007669"/>
    <property type="project" value="TreeGrafter"/>
</dbReference>
<dbReference type="InterPro" id="IPR029052">
    <property type="entry name" value="Metallo-depent_PP-like"/>
</dbReference>
<dbReference type="EMBL" id="JAHBMH010000073">
    <property type="protein sequence ID" value="KAK1933098.1"/>
    <property type="molecule type" value="Genomic_DNA"/>
</dbReference>
<dbReference type="CDD" id="cd00840">
    <property type="entry name" value="MPP_Mre11_N"/>
    <property type="match status" value="1"/>
</dbReference>
<feature type="compositionally biased region" description="Polar residues" evidence="2">
    <location>
        <begin position="84"/>
        <end position="93"/>
    </location>
</feature>
<dbReference type="PANTHER" id="PTHR10139">
    <property type="entry name" value="DOUBLE-STRAND BREAK REPAIR PROTEIN MRE11"/>
    <property type="match status" value="1"/>
</dbReference>
<keyword evidence="1" id="KW-0378">Hydrolase</keyword>
<reference evidence="4" key="1">
    <citation type="journal article" date="2014" name="Nucleic Acids Res.">
        <title>The evolutionary dynamics of variant antigen genes in Babesia reveal a history of genomic innovation underlying host-parasite interaction.</title>
        <authorList>
            <person name="Jackson A.P."/>
            <person name="Otto T.D."/>
            <person name="Darby A."/>
            <person name="Ramaprasad A."/>
            <person name="Xia D."/>
            <person name="Echaide I.E."/>
            <person name="Farber M."/>
            <person name="Gahlot S."/>
            <person name="Gamble J."/>
            <person name="Gupta D."/>
            <person name="Gupta Y."/>
            <person name="Jackson L."/>
            <person name="Malandrin L."/>
            <person name="Malas T.B."/>
            <person name="Moussa E."/>
            <person name="Nair M."/>
            <person name="Reid A.J."/>
            <person name="Sanders M."/>
            <person name="Sharma J."/>
            <person name="Tracey A."/>
            <person name="Quail M.A."/>
            <person name="Weir W."/>
            <person name="Wastling J.M."/>
            <person name="Hall N."/>
            <person name="Willadsen P."/>
            <person name="Lingelbach K."/>
            <person name="Shiels B."/>
            <person name="Tait A."/>
            <person name="Berriman M."/>
            <person name="Allred D.R."/>
            <person name="Pain A."/>
        </authorList>
    </citation>
    <scope>NUCLEOTIDE SEQUENCE</scope>
    <source>
        <strain evidence="4">1802A</strain>
    </source>
</reference>
<dbReference type="InterPro" id="IPR041796">
    <property type="entry name" value="Mre11_N"/>
</dbReference>
<dbReference type="GO" id="GO:0000723">
    <property type="term" value="P:telomere maintenance"/>
    <property type="evidence" value="ECO:0007669"/>
    <property type="project" value="TreeGrafter"/>
</dbReference>
<dbReference type="GO" id="GO:0030145">
    <property type="term" value="F:manganese ion binding"/>
    <property type="evidence" value="ECO:0007669"/>
    <property type="project" value="InterPro"/>
</dbReference>
<dbReference type="SUPFAM" id="SSF56300">
    <property type="entry name" value="Metallo-dependent phosphatases"/>
    <property type="match status" value="1"/>
</dbReference>
<dbReference type="Pfam" id="PF00149">
    <property type="entry name" value="Metallophos"/>
    <property type="match status" value="1"/>
</dbReference>
<accession>A0AAD9LE30</accession>
<dbReference type="GO" id="GO:0097552">
    <property type="term" value="P:mitochondrial double-strand break repair via homologous recombination"/>
    <property type="evidence" value="ECO:0007669"/>
    <property type="project" value="TreeGrafter"/>
</dbReference>
<dbReference type="InterPro" id="IPR004843">
    <property type="entry name" value="Calcineurin-like_PHP"/>
</dbReference>
<evidence type="ECO:0000256" key="2">
    <source>
        <dbReference type="SAM" id="MobiDB-lite"/>
    </source>
</evidence>
<evidence type="ECO:0000256" key="1">
    <source>
        <dbReference type="ARBA" id="ARBA00022801"/>
    </source>
</evidence>
<keyword evidence="5" id="KW-1185">Reference proteome</keyword>
<dbReference type="PANTHER" id="PTHR10139:SF1">
    <property type="entry name" value="DOUBLE-STRAND BREAK REPAIR PROTEIN MRE11"/>
    <property type="match status" value="1"/>
</dbReference>
<dbReference type="Pfam" id="PF04152">
    <property type="entry name" value="Mre11_DNA_bind"/>
    <property type="match status" value="1"/>
</dbReference>
<dbReference type="GO" id="GO:0000724">
    <property type="term" value="P:double-strand break repair via homologous recombination"/>
    <property type="evidence" value="ECO:0007669"/>
    <property type="project" value="TreeGrafter"/>
</dbReference>
<dbReference type="GO" id="GO:0000014">
    <property type="term" value="F:single-stranded DNA endodeoxyribonuclease activity"/>
    <property type="evidence" value="ECO:0007669"/>
    <property type="project" value="TreeGrafter"/>
</dbReference>
<feature type="domain" description="Mre11 DNA-binding" evidence="3">
    <location>
        <begin position="471"/>
        <end position="651"/>
    </location>
</feature>
<feature type="region of interest" description="Disordered" evidence="2">
    <location>
        <begin position="23"/>
        <end position="110"/>
    </location>
</feature>
<evidence type="ECO:0000313" key="4">
    <source>
        <dbReference type="EMBL" id="KAK1933098.1"/>
    </source>
</evidence>
<reference evidence="4" key="2">
    <citation type="submission" date="2021-05" db="EMBL/GenBank/DDBJ databases">
        <authorList>
            <person name="Pain A."/>
        </authorList>
    </citation>
    <scope>NUCLEOTIDE SEQUENCE</scope>
    <source>
        <strain evidence="4">1802A</strain>
    </source>
</reference>
<feature type="compositionally biased region" description="Basic and acidic residues" evidence="2">
    <location>
        <begin position="67"/>
        <end position="83"/>
    </location>
</feature>
<dbReference type="Gene3D" id="3.30.110.110">
    <property type="entry name" value="Mre11, capping domain"/>
    <property type="match status" value="1"/>
</dbReference>
<dbReference type="InterPro" id="IPR038487">
    <property type="entry name" value="Mre11_capping_dom"/>
</dbReference>
<feature type="region of interest" description="Disordered" evidence="2">
    <location>
        <begin position="914"/>
        <end position="949"/>
    </location>
</feature>
<dbReference type="GO" id="GO:0035861">
    <property type="term" value="C:site of double-strand break"/>
    <property type="evidence" value="ECO:0007669"/>
    <property type="project" value="TreeGrafter"/>
</dbReference>
<protein>
    <submittedName>
        <fullName evidence="4">DNA repair protein (Mre11) family protein</fullName>
    </submittedName>
</protein>
<proteinExistence type="predicted"/>
<comment type="caution">
    <text evidence="4">The sequence shown here is derived from an EMBL/GenBank/DDBJ whole genome shotgun (WGS) entry which is preliminary data.</text>
</comment>
<dbReference type="GO" id="GO:0030870">
    <property type="term" value="C:Mre11 complex"/>
    <property type="evidence" value="ECO:0007669"/>
    <property type="project" value="TreeGrafter"/>
</dbReference>